<dbReference type="Proteomes" id="UP000483035">
    <property type="component" value="Unassembled WGS sequence"/>
</dbReference>
<dbReference type="PIRSF" id="PIRSF000137">
    <property type="entry name" value="Alcohol_oxidase"/>
    <property type="match status" value="1"/>
</dbReference>
<sequence>MAGGEDIINEGEYDYIIVGAGSAGCVLANRLSADPKNRVLLLEAGGNDNYHWVHVPIGYLYCMGNPRTDWMMRTEPDEGLNGRSLAYPRGKVLGGCSSINGMIYMRGQSNDYDGWRQQGNVGWSWDDVLPYFKKSEANYRGDGPQHGGHGEWRVERQRVSWPILDSFRDAAEELGVPKTDDFNTGTNEGSGYFEVNQKKGARWNTAKAFLRPAMTRPNLRVLTNAHTEKLTFENGRATGIRFLLEGRVRRATARGEILLSAGAINSPKILELSGVGNGGLLQKLGIEIGTELSGVGENLQDHLQLRTIYRISNARTLNQRVNSFGGKAALGLEYLLFRSGPLSMAPSQLGIFTRSDARQETPDLEYHIQPLSTDKLGDPLHSFPAVTASVCNLRPESRGTVHIDTSDANAQPQIKPNYLSTPGDRQVAVRALKLTRALMRTRAIARYQPEEVLPGAQFQSEDELIRKAGDIGTTIFHPVGTCKMGSDPPAVVDSRLRVHGLSGLRIVDASIMPTIVSGNTNSPVIMIAEKAADMILADARSG</sequence>
<dbReference type="InterPro" id="IPR036188">
    <property type="entry name" value="FAD/NAD-bd_sf"/>
</dbReference>
<feature type="domain" description="Glucose-methanol-choline oxidoreductase N-terminal" evidence="6">
    <location>
        <begin position="262"/>
        <end position="276"/>
    </location>
</feature>
<accession>A0A6L9UEZ9</accession>
<gene>
    <name evidence="7" type="ORF">GR212_34065</name>
</gene>
<protein>
    <submittedName>
        <fullName evidence="7">Choline dehydrogenase</fullName>
    </submittedName>
</protein>
<dbReference type="Gene3D" id="3.30.560.10">
    <property type="entry name" value="Glucose Oxidase, domain 3"/>
    <property type="match status" value="1"/>
</dbReference>
<dbReference type="RefSeq" id="WP_163993974.1">
    <property type="nucleotide sequence ID" value="NZ_WUEY01000033.1"/>
</dbReference>
<organism evidence="7 8">
    <name type="scientific">Rhizobium lusitanum</name>
    <dbReference type="NCBI Taxonomy" id="293958"/>
    <lineage>
        <taxon>Bacteria</taxon>
        <taxon>Pseudomonadati</taxon>
        <taxon>Pseudomonadota</taxon>
        <taxon>Alphaproteobacteria</taxon>
        <taxon>Hyphomicrobiales</taxon>
        <taxon>Rhizobiaceae</taxon>
        <taxon>Rhizobium/Agrobacterium group</taxon>
        <taxon>Rhizobium</taxon>
    </lineage>
</organism>
<comment type="caution">
    <text evidence="7">The sequence shown here is derived from an EMBL/GenBank/DDBJ whole genome shotgun (WGS) entry which is preliminary data.</text>
</comment>
<dbReference type="InterPro" id="IPR012132">
    <property type="entry name" value="GMC_OxRdtase"/>
</dbReference>
<dbReference type="Pfam" id="PF05199">
    <property type="entry name" value="GMC_oxred_C"/>
    <property type="match status" value="1"/>
</dbReference>
<dbReference type="InterPro" id="IPR000172">
    <property type="entry name" value="GMC_OxRdtase_N"/>
</dbReference>
<evidence type="ECO:0000313" key="8">
    <source>
        <dbReference type="Proteomes" id="UP000483035"/>
    </source>
</evidence>
<dbReference type="GO" id="GO:0016614">
    <property type="term" value="F:oxidoreductase activity, acting on CH-OH group of donors"/>
    <property type="evidence" value="ECO:0007669"/>
    <property type="project" value="InterPro"/>
</dbReference>
<dbReference type="SUPFAM" id="SSF54373">
    <property type="entry name" value="FAD-linked reductases, C-terminal domain"/>
    <property type="match status" value="1"/>
</dbReference>
<comment type="similarity">
    <text evidence="2">Belongs to the GMC oxidoreductase family.</text>
</comment>
<dbReference type="AlphaFoldDB" id="A0A6L9UEZ9"/>
<evidence type="ECO:0000256" key="4">
    <source>
        <dbReference type="ARBA" id="ARBA00022827"/>
    </source>
</evidence>
<dbReference type="SUPFAM" id="SSF51905">
    <property type="entry name" value="FAD/NAD(P)-binding domain"/>
    <property type="match status" value="1"/>
</dbReference>
<comment type="cofactor">
    <cofactor evidence="1 5">
        <name>FAD</name>
        <dbReference type="ChEBI" id="CHEBI:57692"/>
    </cofactor>
</comment>
<keyword evidence="4 5" id="KW-0274">FAD</keyword>
<reference evidence="7 8" key="1">
    <citation type="submission" date="2019-12" db="EMBL/GenBank/DDBJ databases">
        <title>Rhizobium genotypes associated with high levels of biological nitrogen fixation by grain legumes in a temperate-maritime cropping system.</title>
        <authorList>
            <person name="Maluk M."/>
            <person name="Francesc Ferrando Molina F."/>
            <person name="Lopez Del Egido L."/>
            <person name="Lafos M."/>
            <person name="Langarica-Fuentes A."/>
            <person name="Gebre Yohannes G."/>
            <person name="Young M.W."/>
            <person name="Martin P."/>
            <person name="Gantlett R."/>
            <person name="Kenicer G."/>
            <person name="Hawes C."/>
            <person name="Begg G.S."/>
            <person name="Quilliam R.S."/>
            <person name="Squire G.R."/>
            <person name="Poole P.S."/>
            <person name="Young P.W."/>
            <person name="Iannetta P.M."/>
            <person name="James E.K."/>
        </authorList>
    </citation>
    <scope>NUCLEOTIDE SEQUENCE [LARGE SCALE GENOMIC DNA]</scope>
    <source>
        <strain evidence="7 8">JHI1118</strain>
    </source>
</reference>
<evidence type="ECO:0000259" key="6">
    <source>
        <dbReference type="PROSITE" id="PS00624"/>
    </source>
</evidence>
<dbReference type="Gene3D" id="3.50.50.60">
    <property type="entry name" value="FAD/NAD(P)-binding domain"/>
    <property type="match status" value="1"/>
</dbReference>
<dbReference type="PROSITE" id="PS00624">
    <property type="entry name" value="GMC_OXRED_2"/>
    <property type="match status" value="1"/>
</dbReference>
<keyword evidence="3" id="KW-0285">Flavoprotein</keyword>
<name>A0A6L9UEZ9_9HYPH</name>
<feature type="binding site" evidence="5">
    <location>
        <position position="92"/>
    </location>
    <ligand>
        <name>FAD</name>
        <dbReference type="ChEBI" id="CHEBI:57692"/>
    </ligand>
</feature>
<evidence type="ECO:0000256" key="3">
    <source>
        <dbReference type="ARBA" id="ARBA00022630"/>
    </source>
</evidence>
<evidence type="ECO:0000313" key="7">
    <source>
        <dbReference type="EMBL" id="NEI74573.1"/>
    </source>
</evidence>
<evidence type="ECO:0000256" key="1">
    <source>
        <dbReference type="ARBA" id="ARBA00001974"/>
    </source>
</evidence>
<evidence type="ECO:0000256" key="5">
    <source>
        <dbReference type="PIRSR" id="PIRSR000137-2"/>
    </source>
</evidence>
<dbReference type="PANTHER" id="PTHR11552:SF147">
    <property type="entry name" value="CHOLINE DEHYDROGENASE, MITOCHONDRIAL"/>
    <property type="match status" value="1"/>
</dbReference>
<dbReference type="PANTHER" id="PTHR11552">
    <property type="entry name" value="GLUCOSE-METHANOL-CHOLINE GMC OXIDOREDUCTASE"/>
    <property type="match status" value="1"/>
</dbReference>
<proteinExistence type="inferred from homology"/>
<evidence type="ECO:0000256" key="2">
    <source>
        <dbReference type="ARBA" id="ARBA00010790"/>
    </source>
</evidence>
<dbReference type="Pfam" id="PF00732">
    <property type="entry name" value="GMC_oxred_N"/>
    <property type="match status" value="1"/>
</dbReference>
<dbReference type="GO" id="GO:0050660">
    <property type="term" value="F:flavin adenine dinucleotide binding"/>
    <property type="evidence" value="ECO:0007669"/>
    <property type="project" value="InterPro"/>
</dbReference>
<dbReference type="InterPro" id="IPR007867">
    <property type="entry name" value="GMC_OxRtase_C"/>
</dbReference>
<dbReference type="EMBL" id="WUEY01000033">
    <property type="protein sequence ID" value="NEI74573.1"/>
    <property type="molecule type" value="Genomic_DNA"/>
</dbReference>